<sequence length="134" mass="14654">MKFAKKPLKVEDIMKLLCCVAEEMKKKGSLEQAVGGMIIGQAGGPSGAAVCKGGVGGLLGTRMTSRQFKPIPETIMELPPNKKQKLYNEAMAILGHLKWRDTEDLTTLVMHSEALKKQLLAMLEKCLKEAQVEV</sequence>
<dbReference type="GeneTree" id="ENSGT00390000009077"/>
<proteinExistence type="inferred from homology"/>
<name>A0A8C7C4R8_NEOVI</name>
<dbReference type="PANTHER" id="PTHR31493:SF1">
    <property type="entry name" value="PROTEIN C19ORF12"/>
    <property type="match status" value="1"/>
</dbReference>
<protein>
    <submittedName>
        <fullName evidence="2">Uncharacterized protein</fullName>
    </submittedName>
</protein>
<dbReference type="Pfam" id="PF20721">
    <property type="entry name" value="C19orf12"/>
    <property type="match status" value="1"/>
</dbReference>
<dbReference type="PANTHER" id="PTHR31493">
    <property type="entry name" value="NAZO FAMILY MEMBER"/>
    <property type="match status" value="1"/>
</dbReference>
<accession>A0A8C7C4R8</accession>
<dbReference type="InterPro" id="IPR033369">
    <property type="entry name" value="C19orf12"/>
</dbReference>
<keyword evidence="3" id="KW-1185">Reference proteome</keyword>
<evidence type="ECO:0000256" key="1">
    <source>
        <dbReference type="ARBA" id="ARBA00029457"/>
    </source>
</evidence>
<dbReference type="AlphaFoldDB" id="A0A8C7C4R8"/>
<reference evidence="2" key="2">
    <citation type="submission" date="2025-09" db="UniProtKB">
        <authorList>
            <consortium name="Ensembl"/>
        </authorList>
    </citation>
    <scope>IDENTIFICATION</scope>
</reference>
<dbReference type="Ensembl" id="ENSNVIT00000036770.1">
    <property type="protein sequence ID" value="ENSNVIP00000031735.1"/>
    <property type="gene ID" value="ENSNVIG00000024418.1"/>
</dbReference>
<organism evidence="2 3">
    <name type="scientific">Neovison vison</name>
    <name type="common">American mink</name>
    <name type="synonym">Mustela vison</name>
    <dbReference type="NCBI Taxonomy" id="452646"/>
    <lineage>
        <taxon>Eukaryota</taxon>
        <taxon>Metazoa</taxon>
        <taxon>Chordata</taxon>
        <taxon>Craniata</taxon>
        <taxon>Vertebrata</taxon>
        <taxon>Euteleostomi</taxon>
        <taxon>Mammalia</taxon>
        <taxon>Eutheria</taxon>
        <taxon>Laurasiatheria</taxon>
        <taxon>Carnivora</taxon>
        <taxon>Caniformia</taxon>
        <taxon>Musteloidea</taxon>
        <taxon>Mustelidae</taxon>
        <taxon>Mustelinae</taxon>
        <taxon>Neogale</taxon>
    </lineage>
</organism>
<reference evidence="2" key="1">
    <citation type="submission" date="2025-08" db="UniProtKB">
        <authorList>
            <consortium name="Ensembl"/>
        </authorList>
    </citation>
    <scope>IDENTIFICATION</scope>
</reference>
<comment type="similarity">
    <text evidence="1">Belongs to the C19orf12 family.</text>
</comment>
<dbReference type="Proteomes" id="UP000694425">
    <property type="component" value="Unplaced"/>
</dbReference>
<evidence type="ECO:0000313" key="2">
    <source>
        <dbReference type="Ensembl" id="ENSNVIP00000031735.1"/>
    </source>
</evidence>
<evidence type="ECO:0000313" key="3">
    <source>
        <dbReference type="Proteomes" id="UP000694425"/>
    </source>
</evidence>